<proteinExistence type="predicted"/>
<feature type="region of interest" description="Disordered" evidence="1">
    <location>
        <begin position="47"/>
        <end position="69"/>
    </location>
</feature>
<evidence type="ECO:0000256" key="2">
    <source>
        <dbReference type="SAM" id="Phobius"/>
    </source>
</evidence>
<sequence>MAWWVLIPVVSMITGPIALYVMTRRKRDTNAGDERYKELSRKYTALLEESTSGELPNGRSRHPEGPSVG</sequence>
<dbReference type="RefSeq" id="WP_311699562.1">
    <property type="nucleotide sequence ID" value="NZ_JAVREY010000067.1"/>
</dbReference>
<dbReference type="EMBL" id="JAVREY010000067">
    <property type="protein sequence ID" value="MDT0468115.1"/>
    <property type="molecule type" value="Genomic_DNA"/>
</dbReference>
<evidence type="ECO:0000313" key="3">
    <source>
        <dbReference type="EMBL" id="MDT0468115.1"/>
    </source>
</evidence>
<keyword evidence="2" id="KW-1133">Transmembrane helix</keyword>
<dbReference type="Proteomes" id="UP001183809">
    <property type="component" value="Unassembled WGS sequence"/>
</dbReference>
<evidence type="ECO:0000313" key="4">
    <source>
        <dbReference type="Proteomes" id="UP001183809"/>
    </source>
</evidence>
<name>A0ABU2U4U2_9ACTN</name>
<feature type="transmembrane region" description="Helical" evidence="2">
    <location>
        <begin position="6"/>
        <end position="23"/>
    </location>
</feature>
<accession>A0ABU2U4U2</accession>
<reference evidence="4" key="1">
    <citation type="submission" date="2023-07" db="EMBL/GenBank/DDBJ databases">
        <title>30 novel species of actinomycetes from the DSMZ collection.</title>
        <authorList>
            <person name="Nouioui I."/>
        </authorList>
    </citation>
    <scope>NUCLEOTIDE SEQUENCE [LARGE SCALE GENOMIC DNA]</scope>
    <source>
        <strain evidence="4">DSM 41699</strain>
    </source>
</reference>
<gene>
    <name evidence="3" type="ORF">RM764_34880</name>
</gene>
<protein>
    <submittedName>
        <fullName evidence="3">Uncharacterized protein</fullName>
    </submittedName>
</protein>
<keyword evidence="2" id="KW-0812">Transmembrane</keyword>
<keyword evidence="2" id="KW-0472">Membrane</keyword>
<evidence type="ECO:0000256" key="1">
    <source>
        <dbReference type="SAM" id="MobiDB-lite"/>
    </source>
</evidence>
<organism evidence="3 4">
    <name type="scientific">Streptomyces gibsoniae</name>
    <dbReference type="NCBI Taxonomy" id="3075529"/>
    <lineage>
        <taxon>Bacteria</taxon>
        <taxon>Bacillati</taxon>
        <taxon>Actinomycetota</taxon>
        <taxon>Actinomycetes</taxon>
        <taxon>Kitasatosporales</taxon>
        <taxon>Streptomycetaceae</taxon>
        <taxon>Streptomyces</taxon>
    </lineage>
</organism>
<comment type="caution">
    <text evidence="3">The sequence shown here is derived from an EMBL/GenBank/DDBJ whole genome shotgun (WGS) entry which is preliminary data.</text>
</comment>
<keyword evidence="4" id="KW-1185">Reference proteome</keyword>